<reference evidence="2" key="1">
    <citation type="submission" date="2018-05" db="EMBL/GenBank/DDBJ databases">
        <authorList>
            <person name="Lanie J.A."/>
            <person name="Ng W.-L."/>
            <person name="Kazmierczak K.M."/>
            <person name="Andrzejewski T.M."/>
            <person name="Davidsen T.M."/>
            <person name="Wayne K.J."/>
            <person name="Tettelin H."/>
            <person name="Glass J.I."/>
            <person name="Rusch D."/>
            <person name="Podicherti R."/>
            <person name="Tsui H.-C.T."/>
            <person name="Winkler M.E."/>
        </authorList>
    </citation>
    <scope>NUCLEOTIDE SEQUENCE</scope>
</reference>
<organism evidence="2">
    <name type="scientific">marine metagenome</name>
    <dbReference type="NCBI Taxonomy" id="408172"/>
    <lineage>
        <taxon>unclassified sequences</taxon>
        <taxon>metagenomes</taxon>
        <taxon>ecological metagenomes</taxon>
    </lineage>
</organism>
<protein>
    <recommendedName>
        <fullName evidence="3">Fe2OG dioxygenase domain-containing protein</fullName>
    </recommendedName>
</protein>
<proteinExistence type="predicted"/>
<sequence length="268" mass="30836">MLNQEQSEFFWEHGYLHIPEVFTVEETNKLSSELDWLIEEWANETLGWSGPWRKEYMDEETEKKSKLIAMHDLYFYSEAWMKAVTNSKLCSAMASLLGSNVELHHSTMHVKPTQTGQPFPMHQDWPFYKHQDGRYVDVLVHLDDTCHENGEIRFLDGSHKVGALEHITQNPDGTGCTPHLPTDQYKLVDSVPVPAKRGDVVCFSIHTIHGSYLNQTDKRRRIVRIGYRHPENEQTAGQSLNRPGLMVQGSRQRQPEQHLFSNAGPKVG</sequence>
<dbReference type="Gene3D" id="2.60.120.620">
    <property type="entry name" value="q2cbj1_9rhob like domain"/>
    <property type="match status" value="1"/>
</dbReference>
<accession>A0A382B6F8</accession>
<dbReference type="AlphaFoldDB" id="A0A382B6F8"/>
<dbReference type="Pfam" id="PF05721">
    <property type="entry name" value="PhyH"/>
    <property type="match status" value="1"/>
</dbReference>
<dbReference type="GO" id="GO:0016491">
    <property type="term" value="F:oxidoreductase activity"/>
    <property type="evidence" value="ECO:0007669"/>
    <property type="project" value="UniProtKB-ARBA"/>
</dbReference>
<name>A0A382B6F8_9ZZZZ</name>
<gene>
    <name evidence="2" type="ORF">METZ01_LOCUS162192</name>
</gene>
<dbReference type="PANTHER" id="PTHR20883">
    <property type="entry name" value="PHYTANOYL-COA DIOXYGENASE DOMAIN CONTAINING 1"/>
    <property type="match status" value="1"/>
</dbReference>
<feature type="region of interest" description="Disordered" evidence="1">
    <location>
        <begin position="229"/>
        <end position="268"/>
    </location>
</feature>
<evidence type="ECO:0008006" key="3">
    <source>
        <dbReference type="Google" id="ProtNLM"/>
    </source>
</evidence>
<dbReference type="InterPro" id="IPR008775">
    <property type="entry name" value="Phytyl_CoA_dOase-like"/>
</dbReference>
<dbReference type="SUPFAM" id="SSF51197">
    <property type="entry name" value="Clavaminate synthase-like"/>
    <property type="match status" value="1"/>
</dbReference>
<dbReference type="GO" id="GO:0046872">
    <property type="term" value="F:metal ion binding"/>
    <property type="evidence" value="ECO:0007669"/>
    <property type="project" value="UniProtKB-ARBA"/>
</dbReference>
<dbReference type="PANTHER" id="PTHR20883:SF48">
    <property type="entry name" value="ECTOINE DIOXYGENASE"/>
    <property type="match status" value="1"/>
</dbReference>
<evidence type="ECO:0000256" key="1">
    <source>
        <dbReference type="SAM" id="MobiDB-lite"/>
    </source>
</evidence>
<evidence type="ECO:0000313" key="2">
    <source>
        <dbReference type="EMBL" id="SVB09338.1"/>
    </source>
</evidence>
<dbReference type="EMBL" id="UINC01028408">
    <property type="protein sequence ID" value="SVB09338.1"/>
    <property type="molecule type" value="Genomic_DNA"/>
</dbReference>